<protein>
    <submittedName>
        <fullName evidence="2">Uncharacterized protein</fullName>
    </submittedName>
</protein>
<dbReference type="Proteomes" id="UP001189429">
    <property type="component" value="Unassembled WGS sequence"/>
</dbReference>
<feature type="region of interest" description="Disordered" evidence="1">
    <location>
        <begin position="1"/>
        <end position="46"/>
    </location>
</feature>
<proteinExistence type="predicted"/>
<reference evidence="2" key="1">
    <citation type="submission" date="2023-10" db="EMBL/GenBank/DDBJ databases">
        <authorList>
            <person name="Chen Y."/>
            <person name="Shah S."/>
            <person name="Dougan E. K."/>
            <person name="Thang M."/>
            <person name="Chan C."/>
        </authorList>
    </citation>
    <scope>NUCLEOTIDE SEQUENCE [LARGE SCALE GENOMIC DNA]</scope>
</reference>
<accession>A0ABN9TZA6</accession>
<evidence type="ECO:0000256" key="1">
    <source>
        <dbReference type="SAM" id="MobiDB-lite"/>
    </source>
</evidence>
<evidence type="ECO:0000313" key="3">
    <source>
        <dbReference type="Proteomes" id="UP001189429"/>
    </source>
</evidence>
<dbReference type="EMBL" id="CAUYUJ010015267">
    <property type="protein sequence ID" value="CAK0851715.1"/>
    <property type="molecule type" value="Genomic_DNA"/>
</dbReference>
<feature type="compositionally biased region" description="Low complexity" evidence="1">
    <location>
        <begin position="30"/>
        <end position="46"/>
    </location>
</feature>
<sequence length="177" mass="19525">MSDIKVESAVSRKAPAAPLEASEGDAAMASQVVGPGSGGVSEPAPGDLRAAALSARARFPWRRLATGAEHMQMKPGALRLKPRRRRQRSAPECIVSIAAHRRVALALEAATHHLLAAEDALRSKVVQEWVRSGTFFHWSNPSPMFLLVLEWRRRSWCCRHTDWVFGGEPSLQERLES</sequence>
<name>A0ABN9TZA6_9DINO</name>
<comment type="caution">
    <text evidence="2">The sequence shown here is derived from an EMBL/GenBank/DDBJ whole genome shotgun (WGS) entry which is preliminary data.</text>
</comment>
<keyword evidence="3" id="KW-1185">Reference proteome</keyword>
<organism evidence="2 3">
    <name type="scientific">Prorocentrum cordatum</name>
    <dbReference type="NCBI Taxonomy" id="2364126"/>
    <lineage>
        <taxon>Eukaryota</taxon>
        <taxon>Sar</taxon>
        <taxon>Alveolata</taxon>
        <taxon>Dinophyceae</taxon>
        <taxon>Prorocentrales</taxon>
        <taxon>Prorocentraceae</taxon>
        <taxon>Prorocentrum</taxon>
    </lineage>
</organism>
<gene>
    <name evidence="2" type="ORF">PCOR1329_LOCUS43803</name>
</gene>
<evidence type="ECO:0000313" key="2">
    <source>
        <dbReference type="EMBL" id="CAK0851715.1"/>
    </source>
</evidence>